<evidence type="ECO:0008006" key="3">
    <source>
        <dbReference type="Google" id="ProtNLM"/>
    </source>
</evidence>
<dbReference type="InterPro" id="IPR007485">
    <property type="entry name" value="LPS_assembly_LptE"/>
</dbReference>
<dbReference type="EMBL" id="CP001032">
    <property type="protein sequence ID" value="ACB76880.1"/>
    <property type="molecule type" value="Genomic_DNA"/>
</dbReference>
<reference evidence="1 2" key="1">
    <citation type="journal article" date="2011" name="J. Bacteriol.">
        <title>Genome sequence of the verrucomicrobium Opitutus terrae PB90-1, an abundant inhabitant of rice paddy soil ecosystems.</title>
        <authorList>
            <person name="van Passel M.W."/>
            <person name="Kant R."/>
            <person name="Palva A."/>
            <person name="Copeland A."/>
            <person name="Lucas S."/>
            <person name="Lapidus A."/>
            <person name="Glavina del Rio T."/>
            <person name="Pitluck S."/>
            <person name="Goltsman E."/>
            <person name="Clum A."/>
            <person name="Sun H."/>
            <person name="Schmutz J."/>
            <person name="Larimer F.W."/>
            <person name="Land M.L."/>
            <person name="Hauser L."/>
            <person name="Kyrpides N."/>
            <person name="Mikhailova N."/>
            <person name="Richardson P.P."/>
            <person name="Janssen P.H."/>
            <person name="de Vos W.M."/>
            <person name="Smidt H."/>
        </authorList>
    </citation>
    <scope>NUCLEOTIDE SEQUENCE [LARGE SCALE GENOMIC DNA]</scope>
    <source>
        <strain evidence="2">DSM 11246 / JCM 15787 / PB90-1</strain>
    </source>
</reference>
<name>B1ZWC8_OPITP</name>
<evidence type="ECO:0000313" key="1">
    <source>
        <dbReference type="EMBL" id="ACB76880.1"/>
    </source>
</evidence>
<dbReference type="RefSeq" id="WP_012376409.1">
    <property type="nucleotide sequence ID" value="NC_010571.1"/>
</dbReference>
<keyword evidence="2" id="KW-1185">Reference proteome</keyword>
<dbReference type="KEGG" id="ote:Oter_3603"/>
<evidence type="ECO:0000313" key="2">
    <source>
        <dbReference type="Proteomes" id="UP000007013"/>
    </source>
</evidence>
<accession>B1ZWC8</accession>
<dbReference type="GO" id="GO:0043165">
    <property type="term" value="P:Gram-negative-bacterium-type cell outer membrane assembly"/>
    <property type="evidence" value="ECO:0007669"/>
    <property type="project" value="InterPro"/>
</dbReference>
<proteinExistence type="predicted"/>
<dbReference type="Pfam" id="PF04390">
    <property type="entry name" value="LptE"/>
    <property type="match status" value="1"/>
</dbReference>
<dbReference type="STRING" id="452637.Oter_3603"/>
<dbReference type="Gene3D" id="3.30.160.150">
    <property type="entry name" value="Lipoprotein like domain"/>
    <property type="match status" value="1"/>
</dbReference>
<dbReference type="eggNOG" id="ENOG50302GQ">
    <property type="taxonomic scope" value="Bacteria"/>
</dbReference>
<dbReference type="PROSITE" id="PS51257">
    <property type="entry name" value="PROKAR_LIPOPROTEIN"/>
    <property type="match status" value="1"/>
</dbReference>
<dbReference type="GO" id="GO:0019867">
    <property type="term" value="C:outer membrane"/>
    <property type="evidence" value="ECO:0007669"/>
    <property type="project" value="InterPro"/>
</dbReference>
<sequence length="173" mass="19050">MSLRLPVLGLLAALLCCCGWAGCSHYQLGTRGQLTFATLYVEPAENTTLLPQARALLSTQVREALARDGRVTLVNSAEAADATLRLVIRDYHRDMASVQERDTGLARKFMLTLGVDCTLRDNRSGKDLFTNRRVTTQRDAFTDGGQLQSEYQALPLLAESLGQKIAHAVLDVW</sequence>
<dbReference type="Proteomes" id="UP000007013">
    <property type="component" value="Chromosome"/>
</dbReference>
<dbReference type="AlphaFoldDB" id="B1ZWC8"/>
<organism evidence="1 2">
    <name type="scientific">Opitutus terrae (strain DSM 11246 / JCM 15787 / PB90-1)</name>
    <dbReference type="NCBI Taxonomy" id="452637"/>
    <lineage>
        <taxon>Bacteria</taxon>
        <taxon>Pseudomonadati</taxon>
        <taxon>Verrucomicrobiota</taxon>
        <taxon>Opitutia</taxon>
        <taxon>Opitutales</taxon>
        <taxon>Opitutaceae</taxon>
        <taxon>Opitutus</taxon>
    </lineage>
</organism>
<dbReference type="HOGENOM" id="CLU_1473785_0_0_0"/>
<gene>
    <name evidence="1" type="ordered locus">Oter_3603</name>
</gene>
<dbReference type="OrthoDB" id="195967at2"/>
<protein>
    <recommendedName>
        <fullName evidence="3">Lipoprotein</fullName>
    </recommendedName>
</protein>